<dbReference type="EMBL" id="CP094619">
    <property type="protein sequence ID" value="UQN37255.1"/>
    <property type="molecule type" value="Genomic_DNA"/>
</dbReference>
<proteinExistence type="predicted"/>
<sequence>MPSTEHSKETNMTFIVIFLRLSLALTLLSAVADRFGLWGALNNFDITWGGMNRFHQDVAVLTPWLFSSAIPALSWFVTLLELLLGIALLLNYKSALAALISGVLFLIFALSMSFFLSTKLMINFNVLVCSASAFLLWQLEKYRTGQNDSKTQG</sequence>
<dbReference type="OrthoDB" id="6448027at2"/>
<dbReference type="Proteomes" id="UP000268070">
    <property type="component" value="Chromosome"/>
</dbReference>
<gene>
    <name evidence="2" type="ORF">D3M96_08310</name>
    <name evidence="3" type="ORF">MTR80_06010</name>
</gene>
<dbReference type="EMBL" id="CP032153">
    <property type="protein sequence ID" value="AYN20530.1"/>
    <property type="molecule type" value="Genomic_DNA"/>
</dbReference>
<protein>
    <submittedName>
        <fullName evidence="2">DoxX family protein</fullName>
    </submittedName>
</protein>
<evidence type="ECO:0000313" key="3">
    <source>
        <dbReference type="EMBL" id="UQN37255.1"/>
    </source>
</evidence>
<keyword evidence="1" id="KW-0472">Membrane</keyword>
<feature type="transmembrane region" description="Helical" evidence="1">
    <location>
        <begin position="96"/>
        <end position="116"/>
    </location>
</feature>
<organism evidence="2 4">
    <name type="scientific">Alcaligenes aquatilis</name>
    <dbReference type="NCBI Taxonomy" id="323284"/>
    <lineage>
        <taxon>Bacteria</taxon>
        <taxon>Pseudomonadati</taxon>
        <taxon>Pseudomonadota</taxon>
        <taxon>Betaproteobacteria</taxon>
        <taxon>Burkholderiales</taxon>
        <taxon>Alcaligenaceae</taxon>
        <taxon>Alcaligenes</taxon>
    </lineage>
</organism>
<evidence type="ECO:0000313" key="4">
    <source>
        <dbReference type="Proteomes" id="UP000268070"/>
    </source>
</evidence>
<reference evidence="2 4" key="1">
    <citation type="submission" date="2018-09" db="EMBL/GenBank/DDBJ databases">
        <title>Complete genome sequence of the hydrocarbonoclastic bacterium Alcaligenes aquatilis QD168, isolated from a crude-oil polluted marine sediment of Central Chile.</title>
        <authorList>
            <person name="Duran R.E."/>
            <person name="Barra B."/>
            <person name="Salva-Serra F."/>
            <person name="Mendez V."/>
            <person name="Moore E.R.B."/>
            <person name="Seeger M."/>
        </authorList>
    </citation>
    <scope>NUCLEOTIDE SEQUENCE [LARGE SCALE GENOMIC DNA]</scope>
    <source>
        <strain evidence="2 4">QD168</strain>
    </source>
</reference>
<keyword evidence="1" id="KW-1133">Transmembrane helix</keyword>
<name>A0A3G2HTQ0_9BURK</name>
<evidence type="ECO:0000313" key="5">
    <source>
        <dbReference type="Proteomes" id="UP000831759"/>
    </source>
</evidence>
<keyword evidence="1" id="KW-0812">Transmembrane</keyword>
<reference evidence="3 5" key="2">
    <citation type="journal article" date="2022" name="Int. J. Syst. Evol. Microbiol.">
        <title>Characterization of Alcaligenes aquatilis as a novel member of heterotrophic nitrifier-aerobic denitrifier and its performance in treating piggery wastewater.</title>
        <authorList>
            <person name="Cao X."/>
            <person name="Zhao B."/>
            <person name="Wu Y."/>
            <person name="Huang J."/>
            <person name="Wang H."/>
            <person name="Sun X."/>
            <person name="Li S."/>
        </authorList>
    </citation>
    <scope>NUCLEOTIDE SEQUENCE [LARGE SCALE GENOMIC DNA]</scope>
    <source>
        <strain evidence="3 5">AS1</strain>
    </source>
</reference>
<dbReference type="RefSeq" id="WP_121738659.1">
    <property type="nucleotide sequence ID" value="NZ_CP032153.1"/>
</dbReference>
<keyword evidence="5" id="KW-1185">Reference proteome</keyword>
<feature type="transmembrane region" description="Helical" evidence="1">
    <location>
        <begin position="122"/>
        <end position="139"/>
    </location>
</feature>
<accession>A0A3G2HTQ0</accession>
<dbReference type="KEGG" id="aaqu:D3M96_08310"/>
<dbReference type="GeneID" id="96868476"/>
<dbReference type="Proteomes" id="UP000831759">
    <property type="component" value="Chromosome"/>
</dbReference>
<evidence type="ECO:0000313" key="2">
    <source>
        <dbReference type="EMBL" id="AYN20530.1"/>
    </source>
</evidence>
<dbReference type="AlphaFoldDB" id="A0A3G2HTQ0"/>
<feature type="transmembrane region" description="Helical" evidence="1">
    <location>
        <begin position="64"/>
        <end position="89"/>
    </location>
</feature>
<feature type="transmembrane region" description="Helical" evidence="1">
    <location>
        <begin position="12"/>
        <end position="32"/>
    </location>
</feature>
<evidence type="ECO:0000256" key="1">
    <source>
        <dbReference type="SAM" id="Phobius"/>
    </source>
</evidence>